<dbReference type="Proteomes" id="UP001230188">
    <property type="component" value="Unassembled WGS sequence"/>
</dbReference>
<protein>
    <recommendedName>
        <fullName evidence="7">ATP synthase mitochondrial F1 complex assembly factor 1</fullName>
    </recommendedName>
</protein>
<dbReference type="Pfam" id="PF06644">
    <property type="entry name" value="ATP11"/>
    <property type="match status" value="1"/>
</dbReference>
<evidence type="ECO:0008006" key="7">
    <source>
        <dbReference type="Google" id="ProtNLM"/>
    </source>
</evidence>
<dbReference type="PANTHER" id="PTHR13126">
    <property type="entry name" value="CHAPERONE ATP11"/>
    <property type="match status" value="1"/>
</dbReference>
<dbReference type="InterPro" id="IPR010591">
    <property type="entry name" value="ATP11"/>
</dbReference>
<proteinExistence type="inferred from homology"/>
<organism evidence="5 6">
    <name type="scientific">Chrysophaeum taylorii</name>
    <dbReference type="NCBI Taxonomy" id="2483200"/>
    <lineage>
        <taxon>Eukaryota</taxon>
        <taxon>Sar</taxon>
        <taxon>Stramenopiles</taxon>
        <taxon>Ochrophyta</taxon>
        <taxon>Pelagophyceae</taxon>
        <taxon>Pelagomonadales</taxon>
        <taxon>Pelagomonadaceae</taxon>
        <taxon>Chrysophaeum</taxon>
    </lineage>
</organism>
<evidence type="ECO:0000256" key="3">
    <source>
        <dbReference type="ARBA" id="ARBA00022946"/>
    </source>
</evidence>
<comment type="similarity">
    <text evidence="2">Belongs to the ATP11 family.</text>
</comment>
<name>A0AAD7U8Y7_9STRA</name>
<dbReference type="GO" id="GO:0033615">
    <property type="term" value="P:mitochondrial proton-transporting ATP synthase complex assembly"/>
    <property type="evidence" value="ECO:0007669"/>
    <property type="project" value="TreeGrafter"/>
</dbReference>
<dbReference type="AlphaFoldDB" id="A0AAD7U8Y7"/>
<dbReference type="GO" id="GO:0005739">
    <property type="term" value="C:mitochondrion"/>
    <property type="evidence" value="ECO:0007669"/>
    <property type="project" value="UniProtKB-SubCell"/>
</dbReference>
<gene>
    <name evidence="5" type="ORF">CTAYLR_007516</name>
</gene>
<evidence type="ECO:0000313" key="6">
    <source>
        <dbReference type="Proteomes" id="UP001230188"/>
    </source>
</evidence>
<keyword evidence="6" id="KW-1185">Reference proteome</keyword>
<sequence>MLPRGGPRRLGDIVKLPLLKRETKDRIGEIWKGYHENRTNAVGRAVEAHHASMLLERAIPAPTFLFPVHREGGHFMLLSQFQKNHVLFTYLEDFKKNPAFARPRLTLALHDDLAKDKGIVLLRGDIEPMLSKPESDHLITQLFDTYLVASRYFAPTTGPLNFTQSPHTFDHDAYLRAYPRRPM</sequence>
<evidence type="ECO:0000256" key="1">
    <source>
        <dbReference type="ARBA" id="ARBA00004173"/>
    </source>
</evidence>
<evidence type="ECO:0000256" key="2">
    <source>
        <dbReference type="ARBA" id="ARBA00009116"/>
    </source>
</evidence>
<keyword evidence="3" id="KW-0809">Transit peptide</keyword>
<evidence type="ECO:0000313" key="5">
    <source>
        <dbReference type="EMBL" id="KAJ8599183.1"/>
    </source>
</evidence>
<evidence type="ECO:0000256" key="4">
    <source>
        <dbReference type="ARBA" id="ARBA00023128"/>
    </source>
</evidence>
<keyword evidence="4" id="KW-0496">Mitochondrion</keyword>
<comment type="caution">
    <text evidence="5">The sequence shown here is derived from an EMBL/GenBank/DDBJ whole genome shotgun (WGS) entry which is preliminary data.</text>
</comment>
<dbReference type="PANTHER" id="PTHR13126:SF0">
    <property type="entry name" value="ATP SYNTHASE MITOCHONDRIAL F1 COMPLEX ASSEMBLY FACTOR 1"/>
    <property type="match status" value="1"/>
</dbReference>
<comment type="subcellular location">
    <subcellularLocation>
        <location evidence="1">Mitochondrion</location>
    </subcellularLocation>
</comment>
<dbReference type="EMBL" id="JAQMWT010000581">
    <property type="protein sequence ID" value="KAJ8599183.1"/>
    <property type="molecule type" value="Genomic_DNA"/>
</dbReference>
<reference evidence="5" key="1">
    <citation type="submission" date="2023-01" db="EMBL/GenBank/DDBJ databases">
        <title>Metagenome sequencing of chrysophaentin producing Chrysophaeum taylorii.</title>
        <authorList>
            <person name="Davison J."/>
            <person name="Bewley C."/>
        </authorList>
    </citation>
    <scope>NUCLEOTIDE SEQUENCE</scope>
    <source>
        <strain evidence="5">NIES-1699</strain>
    </source>
</reference>
<accession>A0AAD7U8Y7</accession>